<keyword evidence="2" id="KW-0285">Flavoprotein</keyword>
<dbReference type="Pfam" id="PF01266">
    <property type="entry name" value="DAO"/>
    <property type="match status" value="1"/>
</dbReference>
<dbReference type="GO" id="GO:0050660">
    <property type="term" value="F:flavin adenine dinucleotide binding"/>
    <property type="evidence" value="ECO:0007669"/>
    <property type="project" value="InterPro"/>
</dbReference>
<dbReference type="PANTHER" id="PTHR10961:SF7">
    <property type="entry name" value="FAD DEPENDENT OXIDOREDUCTASE DOMAIN-CONTAINING PROTEIN"/>
    <property type="match status" value="1"/>
</dbReference>
<dbReference type="SUPFAM" id="SSF54373">
    <property type="entry name" value="FAD-linked reductases, C-terminal domain"/>
    <property type="match status" value="1"/>
</dbReference>
<evidence type="ECO:0000256" key="2">
    <source>
        <dbReference type="ARBA" id="ARBA00022630"/>
    </source>
</evidence>
<accession>A0AA96WNI7</accession>
<dbReference type="InterPro" id="IPR045170">
    <property type="entry name" value="MTOX"/>
</dbReference>
<dbReference type="EMBL" id="CP053586">
    <property type="protein sequence ID" value="WNZ25076.1"/>
    <property type="molecule type" value="Genomic_DNA"/>
</dbReference>
<dbReference type="NCBIfam" id="NF008425">
    <property type="entry name" value="PRK11259.1"/>
    <property type="match status" value="1"/>
</dbReference>
<proteinExistence type="predicted"/>
<dbReference type="Gene3D" id="3.50.50.60">
    <property type="entry name" value="FAD/NAD(P)-binding domain"/>
    <property type="match status" value="1"/>
</dbReference>
<evidence type="ECO:0000256" key="4">
    <source>
        <dbReference type="ARBA" id="ARBA00023002"/>
    </source>
</evidence>
<dbReference type="InterPro" id="IPR036188">
    <property type="entry name" value="FAD/NAD-bd_sf"/>
</dbReference>
<evidence type="ECO:0000256" key="1">
    <source>
        <dbReference type="ARBA" id="ARBA00001974"/>
    </source>
</evidence>
<gene>
    <name evidence="6" type="primary">solA</name>
    <name evidence="6" type="ORF">HJG54_20970</name>
</gene>
<dbReference type="AlphaFoldDB" id="A0AA96WNI7"/>
<evidence type="ECO:0000313" key="6">
    <source>
        <dbReference type="EMBL" id="WNZ25076.1"/>
    </source>
</evidence>
<name>A0AA96WNI7_9CYAN</name>
<dbReference type="EC" id="1.5.3.2" evidence="6"/>
<keyword evidence="4 6" id="KW-0560">Oxidoreductase</keyword>
<dbReference type="SUPFAM" id="SSF51905">
    <property type="entry name" value="FAD/NAD(P)-binding domain"/>
    <property type="match status" value="1"/>
</dbReference>
<feature type="domain" description="FAD dependent oxidoreductase" evidence="5">
    <location>
        <begin position="6"/>
        <end position="359"/>
    </location>
</feature>
<reference evidence="6" key="1">
    <citation type="submission" date="2020-05" db="EMBL/GenBank/DDBJ databases">
        <authorList>
            <person name="Zhu T."/>
            <person name="Keshari N."/>
            <person name="Lu X."/>
        </authorList>
    </citation>
    <scope>NUCLEOTIDE SEQUENCE</scope>
    <source>
        <strain evidence="6">NK1-12</strain>
    </source>
</reference>
<dbReference type="RefSeq" id="WP_316431175.1">
    <property type="nucleotide sequence ID" value="NZ_CP053586.1"/>
</dbReference>
<dbReference type="FunFam" id="3.50.50.60:FF:000189">
    <property type="entry name" value="Monomeric sarcosine oxidase"/>
    <property type="match status" value="1"/>
</dbReference>
<evidence type="ECO:0000256" key="3">
    <source>
        <dbReference type="ARBA" id="ARBA00022827"/>
    </source>
</evidence>
<comment type="cofactor">
    <cofactor evidence="1">
        <name>FAD</name>
        <dbReference type="ChEBI" id="CHEBI:57692"/>
    </cofactor>
</comment>
<evidence type="ECO:0000259" key="5">
    <source>
        <dbReference type="Pfam" id="PF01266"/>
    </source>
</evidence>
<dbReference type="PANTHER" id="PTHR10961">
    <property type="entry name" value="PEROXISOMAL SARCOSINE OXIDASE"/>
    <property type="match status" value="1"/>
</dbReference>
<protein>
    <submittedName>
        <fullName evidence="6">N-methyl-L-tryptophan oxidase</fullName>
        <ecNumber evidence="6">1.5.3.2</ecNumber>
    </submittedName>
</protein>
<organism evidence="6">
    <name type="scientific">Leptolyngbya sp. NK1-12</name>
    <dbReference type="NCBI Taxonomy" id="2547451"/>
    <lineage>
        <taxon>Bacteria</taxon>
        <taxon>Bacillati</taxon>
        <taxon>Cyanobacteriota</taxon>
        <taxon>Cyanophyceae</taxon>
        <taxon>Leptolyngbyales</taxon>
        <taxon>Leptolyngbyaceae</taxon>
        <taxon>Leptolyngbya group</taxon>
        <taxon>Leptolyngbya</taxon>
    </lineage>
</organism>
<dbReference type="GO" id="GO:0050131">
    <property type="term" value="F:N-methyl-L-amino-acid oxidase activity"/>
    <property type="evidence" value="ECO:0007669"/>
    <property type="project" value="UniProtKB-EC"/>
</dbReference>
<dbReference type="Gene3D" id="3.30.9.10">
    <property type="entry name" value="D-Amino Acid Oxidase, subunit A, domain 2"/>
    <property type="match status" value="1"/>
</dbReference>
<dbReference type="GO" id="GO:0008115">
    <property type="term" value="F:sarcosine oxidase activity"/>
    <property type="evidence" value="ECO:0007669"/>
    <property type="project" value="TreeGrafter"/>
</dbReference>
<sequence length="382" mass="42855">MATGFDVIVIGLGGMGSATVYQLAQRGQRVLGLEQFTPPHNRGSSHGKSRIIRQAYFEHPSYVPLLLRAYQLWQQIEQETNQKLLFLTGGLMIGPPKSTTVSGSRRSAQEHGLAYEILDAQQIHARFPLLHPDPSAMALFEAKAGFVRPEAAIRAHLQRAAQLGAALHFEEPVLDWHTTEQGVQVITTKTTYEADRLVIAPGAWAAQLLKLEIPFVVERQVLYWFEPLRHRDLFDYAHLPIYIWETEDSVQFYGFPAYADSTEGVKIAFFRAGKVCTPDTIDRTVYPHEVEMMRKYLNQYIPDLNGKLLDTVTCMYTNVPDEHFVIGLHPAYANVVVASPCSGHGFKFASVVGEILADLAINGHTPHPLELFSPDRFNPSFQ</sequence>
<dbReference type="InterPro" id="IPR006076">
    <property type="entry name" value="FAD-dep_OxRdtase"/>
</dbReference>
<keyword evidence="3" id="KW-0274">FAD</keyword>